<dbReference type="InterPro" id="IPR050371">
    <property type="entry name" value="Fungal_virulence_M36"/>
</dbReference>
<evidence type="ECO:0000313" key="8">
    <source>
        <dbReference type="EMBL" id="KAJ2929038.1"/>
    </source>
</evidence>
<keyword evidence="4 7" id="KW-0378">Hydrolase</keyword>
<keyword evidence="9" id="KW-1185">Reference proteome</keyword>
<organism evidence="8 9">
    <name type="scientific">Candolleomyces eurysporus</name>
    <dbReference type="NCBI Taxonomy" id="2828524"/>
    <lineage>
        <taxon>Eukaryota</taxon>
        <taxon>Fungi</taxon>
        <taxon>Dikarya</taxon>
        <taxon>Basidiomycota</taxon>
        <taxon>Agaricomycotina</taxon>
        <taxon>Agaricomycetes</taxon>
        <taxon>Agaricomycetidae</taxon>
        <taxon>Agaricales</taxon>
        <taxon>Agaricineae</taxon>
        <taxon>Psathyrellaceae</taxon>
        <taxon>Candolleomyces</taxon>
    </lineage>
</organism>
<keyword evidence="3 7" id="KW-0479">Metal-binding</keyword>
<dbReference type="GO" id="GO:0005615">
    <property type="term" value="C:extracellular space"/>
    <property type="evidence" value="ECO:0007669"/>
    <property type="project" value="InterPro"/>
</dbReference>
<dbReference type="Proteomes" id="UP001140091">
    <property type="component" value="Unassembled WGS sequence"/>
</dbReference>
<feature type="non-terminal residue" evidence="8">
    <location>
        <position position="1"/>
    </location>
</feature>
<dbReference type="InterPro" id="IPR001842">
    <property type="entry name" value="Peptidase_M36"/>
</dbReference>
<dbReference type="PANTHER" id="PTHR33478:SF1">
    <property type="entry name" value="EXTRACELLULAR METALLOPROTEINASE MEP"/>
    <property type="match status" value="1"/>
</dbReference>
<evidence type="ECO:0000313" key="9">
    <source>
        <dbReference type="Proteomes" id="UP001140091"/>
    </source>
</evidence>
<dbReference type="AlphaFoldDB" id="A0A9W8J9Y7"/>
<dbReference type="GO" id="GO:0006508">
    <property type="term" value="P:proteolysis"/>
    <property type="evidence" value="ECO:0007669"/>
    <property type="project" value="UniProtKB-KW"/>
</dbReference>
<keyword evidence="7" id="KW-0964">Secreted</keyword>
<dbReference type="PANTHER" id="PTHR33478">
    <property type="entry name" value="EXTRACELLULAR METALLOPROTEINASE MEP"/>
    <property type="match status" value="1"/>
</dbReference>
<dbReference type="OrthoDB" id="3227768at2759"/>
<protein>
    <recommendedName>
        <fullName evidence="7">Extracellular metalloproteinase</fullName>
        <ecNumber evidence="7">3.4.24.-</ecNumber>
    </recommendedName>
    <alternativeName>
        <fullName evidence="7">Fungalysin</fullName>
    </alternativeName>
</protein>
<dbReference type="GO" id="GO:0008270">
    <property type="term" value="F:zinc ion binding"/>
    <property type="evidence" value="ECO:0007669"/>
    <property type="project" value="InterPro"/>
</dbReference>
<evidence type="ECO:0000256" key="7">
    <source>
        <dbReference type="RuleBase" id="RU364017"/>
    </source>
</evidence>
<dbReference type="Pfam" id="PF02128">
    <property type="entry name" value="Peptidase_M36"/>
    <property type="match status" value="2"/>
</dbReference>
<evidence type="ECO:0000256" key="3">
    <source>
        <dbReference type="ARBA" id="ARBA00022723"/>
    </source>
</evidence>
<evidence type="ECO:0000256" key="4">
    <source>
        <dbReference type="ARBA" id="ARBA00022801"/>
    </source>
</evidence>
<keyword evidence="7" id="KW-0865">Zymogen</keyword>
<evidence type="ECO:0000256" key="2">
    <source>
        <dbReference type="ARBA" id="ARBA00022670"/>
    </source>
</evidence>
<dbReference type="GO" id="GO:0004222">
    <property type="term" value="F:metalloendopeptidase activity"/>
    <property type="evidence" value="ECO:0007669"/>
    <property type="project" value="InterPro"/>
</dbReference>
<reference evidence="8" key="1">
    <citation type="submission" date="2022-06" db="EMBL/GenBank/DDBJ databases">
        <title>Genome Sequence of Candolleomyces eurysporus.</title>
        <authorList>
            <person name="Buettner E."/>
        </authorList>
    </citation>
    <scope>NUCLEOTIDE SEQUENCE</scope>
    <source>
        <strain evidence="8">VTCC 930004</strain>
    </source>
</reference>
<keyword evidence="6 7" id="KW-0482">Metalloprotease</keyword>
<keyword evidence="2 7" id="KW-0645">Protease</keyword>
<comment type="cofactor">
    <cofactor evidence="1 7">
        <name>Zn(2+)</name>
        <dbReference type="ChEBI" id="CHEBI:29105"/>
    </cofactor>
</comment>
<dbReference type="EC" id="3.4.24.-" evidence="7"/>
<comment type="caution">
    <text evidence="8">The sequence shown here is derived from an EMBL/GenBank/DDBJ whole genome shotgun (WGS) entry which is preliminary data.</text>
</comment>
<dbReference type="Gene3D" id="3.10.170.10">
    <property type="match status" value="1"/>
</dbReference>
<comment type="subcellular location">
    <subcellularLocation>
        <location evidence="7">Secreted</location>
    </subcellularLocation>
</comment>
<evidence type="ECO:0000256" key="5">
    <source>
        <dbReference type="ARBA" id="ARBA00022833"/>
    </source>
</evidence>
<name>A0A9W8J9Y7_9AGAR</name>
<sequence length="97" mass="10710">MTNNVNAAKTYAFYAINAVHDIAYRYGFTETAFSFQTLERVEVGTIGAQTSLQNGTPNRDGSLSNDIIVCEMTHSIIDRMIIEGTGRARCLQGTETR</sequence>
<gene>
    <name evidence="8" type="ORF">H1R20_g8062</name>
</gene>
<proteinExistence type="inferred from homology"/>
<keyword evidence="5 7" id="KW-0862">Zinc</keyword>
<comment type="similarity">
    <text evidence="7">Belongs to the peptidase M36 family.</text>
</comment>
<accession>A0A9W8J9Y7</accession>
<evidence type="ECO:0000256" key="6">
    <source>
        <dbReference type="ARBA" id="ARBA00023049"/>
    </source>
</evidence>
<evidence type="ECO:0000256" key="1">
    <source>
        <dbReference type="ARBA" id="ARBA00001947"/>
    </source>
</evidence>
<dbReference type="EMBL" id="JANBPK010000907">
    <property type="protein sequence ID" value="KAJ2929038.1"/>
    <property type="molecule type" value="Genomic_DNA"/>
</dbReference>